<evidence type="ECO:0000256" key="1">
    <source>
        <dbReference type="ARBA" id="ARBA00001805"/>
    </source>
</evidence>
<dbReference type="OrthoDB" id="10252354at2759"/>
<name>L1JVU1_GUITC</name>
<dbReference type="HOGENOM" id="CLU_037269_6_1_1"/>
<evidence type="ECO:0000256" key="2">
    <source>
        <dbReference type="ARBA" id="ARBA00012396"/>
    </source>
</evidence>
<dbReference type="AlphaFoldDB" id="L1JVU1"/>
<proteinExistence type="predicted"/>
<dbReference type="Proteomes" id="UP000011087">
    <property type="component" value="Unassembled WGS sequence"/>
</dbReference>
<reference evidence="4 6" key="1">
    <citation type="journal article" date="2012" name="Nature">
        <title>Algal genomes reveal evolutionary mosaicism and the fate of nucleomorphs.</title>
        <authorList>
            <consortium name="DOE Joint Genome Institute"/>
            <person name="Curtis B.A."/>
            <person name="Tanifuji G."/>
            <person name="Burki F."/>
            <person name="Gruber A."/>
            <person name="Irimia M."/>
            <person name="Maruyama S."/>
            <person name="Arias M.C."/>
            <person name="Ball S.G."/>
            <person name="Gile G.H."/>
            <person name="Hirakawa Y."/>
            <person name="Hopkins J.F."/>
            <person name="Kuo A."/>
            <person name="Rensing S.A."/>
            <person name="Schmutz J."/>
            <person name="Symeonidi A."/>
            <person name="Elias M."/>
            <person name="Eveleigh R.J."/>
            <person name="Herman E.K."/>
            <person name="Klute M.J."/>
            <person name="Nakayama T."/>
            <person name="Obornik M."/>
            <person name="Reyes-Prieto A."/>
            <person name="Armbrust E.V."/>
            <person name="Aves S.J."/>
            <person name="Beiko R.G."/>
            <person name="Coutinho P."/>
            <person name="Dacks J.B."/>
            <person name="Durnford D.G."/>
            <person name="Fast N.M."/>
            <person name="Green B.R."/>
            <person name="Grisdale C.J."/>
            <person name="Hempel F."/>
            <person name="Henrissat B."/>
            <person name="Hoppner M.P."/>
            <person name="Ishida K."/>
            <person name="Kim E."/>
            <person name="Koreny L."/>
            <person name="Kroth P.G."/>
            <person name="Liu Y."/>
            <person name="Malik S.B."/>
            <person name="Maier U.G."/>
            <person name="McRose D."/>
            <person name="Mock T."/>
            <person name="Neilson J.A."/>
            <person name="Onodera N.T."/>
            <person name="Poole A.M."/>
            <person name="Pritham E.J."/>
            <person name="Richards T.A."/>
            <person name="Rocap G."/>
            <person name="Roy S.W."/>
            <person name="Sarai C."/>
            <person name="Schaack S."/>
            <person name="Shirato S."/>
            <person name="Slamovits C.H."/>
            <person name="Spencer D.F."/>
            <person name="Suzuki S."/>
            <person name="Worden A.Z."/>
            <person name="Zauner S."/>
            <person name="Barry K."/>
            <person name="Bell C."/>
            <person name="Bharti A.K."/>
            <person name="Crow J.A."/>
            <person name="Grimwood J."/>
            <person name="Kramer R."/>
            <person name="Lindquist E."/>
            <person name="Lucas S."/>
            <person name="Salamov A."/>
            <person name="McFadden G.I."/>
            <person name="Lane C.E."/>
            <person name="Keeling P.J."/>
            <person name="Gray M.W."/>
            <person name="Grigoriev I.V."/>
            <person name="Archibald J.M."/>
        </authorList>
    </citation>
    <scope>NUCLEOTIDE SEQUENCE</scope>
    <source>
        <strain evidence="4 6">CCMP2712</strain>
    </source>
</reference>
<evidence type="ECO:0000256" key="3">
    <source>
        <dbReference type="ARBA" id="ARBA00022746"/>
    </source>
</evidence>
<reference evidence="5" key="3">
    <citation type="submission" date="2016-03" db="UniProtKB">
        <authorList>
            <consortium name="EnsemblProtists"/>
        </authorList>
    </citation>
    <scope>IDENTIFICATION</scope>
</reference>
<dbReference type="OMA" id="YNDPMPD"/>
<organism evidence="4">
    <name type="scientific">Guillardia theta (strain CCMP2712)</name>
    <name type="common">Cryptophyte</name>
    <dbReference type="NCBI Taxonomy" id="905079"/>
    <lineage>
        <taxon>Eukaryota</taxon>
        <taxon>Cryptophyceae</taxon>
        <taxon>Pyrenomonadales</taxon>
        <taxon>Geminigeraceae</taxon>
        <taxon>Guillardia</taxon>
    </lineage>
</organism>
<dbReference type="KEGG" id="gtt:GUITHDRAFT_150554"/>
<reference evidence="6" key="2">
    <citation type="submission" date="2012-11" db="EMBL/GenBank/DDBJ databases">
        <authorList>
            <person name="Kuo A."/>
            <person name="Curtis B.A."/>
            <person name="Tanifuji G."/>
            <person name="Burki F."/>
            <person name="Gruber A."/>
            <person name="Irimia M."/>
            <person name="Maruyama S."/>
            <person name="Arias M.C."/>
            <person name="Ball S.G."/>
            <person name="Gile G.H."/>
            <person name="Hirakawa Y."/>
            <person name="Hopkins J.F."/>
            <person name="Rensing S.A."/>
            <person name="Schmutz J."/>
            <person name="Symeonidi A."/>
            <person name="Elias M."/>
            <person name="Eveleigh R.J."/>
            <person name="Herman E.K."/>
            <person name="Klute M.J."/>
            <person name="Nakayama T."/>
            <person name="Obornik M."/>
            <person name="Reyes-Prieto A."/>
            <person name="Armbrust E.V."/>
            <person name="Aves S.J."/>
            <person name="Beiko R.G."/>
            <person name="Coutinho P."/>
            <person name="Dacks J.B."/>
            <person name="Durnford D.G."/>
            <person name="Fast N.M."/>
            <person name="Green B.R."/>
            <person name="Grisdale C."/>
            <person name="Hempe F."/>
            <person name="Henrissat B."/>
            <person name="Hoppner M.P."/>
            <person name="Ishida K.-I."/>
            <person name="Kim E."/>
            <person name="Koreny L."/>
            <person name="Kroth P.G."/>
            <person name="Liu Y."/>
            <person name="Malik S.-B."/>
            <person name="Maier U.G."/>
            <person name="McRose D."/>
            <person name="Mock T."/>
            <person name="Neilson J.A."/>
            <person name="Onodera N.T."/>
            <person name="Poole A.M."/>
            <person name="Pritham E.J."/>
            <person name="Richards T.A."/>
            <person name="Rocap G."/>
            <person name="Roy S.W."/>
            <person name="Sarai C."/>
            <person name="Schaack S."/>
            <person name="Shirato S."/>
            <person name="Slamovits C.H."/>
            <person name="Spencer D.F."/>
            <person name="Suzuki S."/>
            <person name="Worden A.Z."/>
            <person name="Zauner S."/>
            <person name="Barry K."/>
            <person name="Bell C."/>
            <person name="Bharti A.K."/>
            <person name="Crow J.A."/>
            <person name="Grimwood J."/>
            <person name="Kramer R."/>
            <person name="Lindquist E."/>
            <person name="Lucas S."/>
            <person name="Salamov A."/>
            <person name="McFadden G.I."/>
            <person name="Lane C.E."/>
            <person name="Keeling P.J."/>
            <person name="Gray M.W."/>
            <person name="Grigoriev I.V."/>
            <person name="Archibald J.M."/>
        </authorList>
    </citation>
    <scope>NUCLEOTIDE SEQUENCE</scope>
    <source>
        <strain evidence="6">CCMP2712</strain>
    </source>
</reference>
<dbReference type="InterPro" id="IPR002060">
    <property type="entry name" value="Squ/phyt_synthse"/>
</dbReference>
<dbReference type="GeneID" id="17309117"/>
<comment type="catalytic activity">
    <reaction evidence="1">
        <text>2 (2E,6E,10E)-geranylgeranyl diphosphate = 15-cis-phytoene + 2 diphosphate</text>
        <dbReference type="Rhea" id="RHEA:34475"/>
        <dbReference type="ChEBI" id="CHEBI:27787"/>
        <dbReference type="ChEBI" id="CHEBI:33019"/>
        <dbReference type="ChEBI" id="CHEBI:58756"/>
        <dbReference type="EC" id="2.5.1.32"/>
    </reaction>
</comment>
<evidence type="ECO:0000313" key="5">
    <source>
        <dbReference type="EnsemblProtists" id="EKX52439"/>
    </source>
</evidence>
<keyword evidence="6" id="KW-1185">Reference proteome</keyword>
<dbReference type="PaxDb" id="55529-EKX52439"/>
<dbReference type="InterPro" id="IPR008949">
    <property type="entry name" value="Isoprenoid_synthase_dom_sf"/>
</dbReference>
<gene>
    <name evidence="4" type="ORF">GUITHDRAFT_150554</name>
</gene>
<dbReference type="SUPFAM" id="SSF48576">
    <property type="entry name" value="Terpenoid synthases"/>
    <property type="match status" value="1"/>
</dbReference>
<sequence>MSLRKVCRSPSLRILQSHRVFNHRRGYICNPESIAHCRDLVQHADVEGYLCLAFYPKEIRQHILAIKAFNVEVAKAADKSSNEKMTEIRLQWWRSVIEKLPTKQLPTHPVVDALCETFHKYDLDMDLLYSLVDKRIQDLNVKIPETLYYTEEYAEGTQGALLKLALKVLGAHTVPGNVKAAHQVGTAVGISMLMRGTKFHAQRNKVYIPRELASTCQLSISSLTRCEPSPELARCMQQMAILCREYLDEAKKNAWTKSSACPLLGFHR</sequence>
<keyword evidence="3" id="KW-0125">Carotenoid biosynthesis</keyword>
<evidence type="ECO:0000313" key="6">
    <source>
        <dbReference type="Proteomes" id="UP000011087"/>
    </source>
</evidence>
<dbReference type="Gene3D" id="1.10.600.10">
    <property type="entry name" value="Farnesyl Diphosphate Synthase"/>
    <property type="match status" value="1"/>
</dbReference>
<dbReference type="GO" id="GO:0016117">
    <property type="term" value="P:carotenoid biosynthetic process"/>
    <property type="evidence" value="ECO:0007669"/>
    <property type="project" value="UniProtKB-KW"/>
</dbReference>
<accession>L1JVU1</accession>
<dbReference type="STRING" id="905079.L1JVU1"/>
<dbReference type="eggNOG" id="KOG4411">
    <property type="taxonomic scope" value="Eukaryota"/>
</dbReference>
<dbReference type="Pfam" id="PF00494">
    <property type="entry name" value="SQS_PSY"/>
    <property type="match status" value="1"/>
</dbReference>
<dbReference type="RefSeq" id="XP_005839419.1">
    <property type="nucleotide sequence ID" value="XM_005839362.1"/>
</dbReference>
<evidence type="ECO:0000313" key="4">
    <source>
        <dbReference type="EMBL" id="EKX52439.1"/>
    </source>
</evidence>
<protein>
    <recommendedName>
        <fullName evidence="2">15-cis-phytoene synthase</fullName>
        <ecNumber evidence="2">2.5.1.32</ecNumber>
    </recommendedName>
</protein>
<dbReference type="PANTHER" id="PTHR31480">
    <property type="entry name" value="BIFUNCTIONAL LYCOPENE CYCLASE/PHYTOENE SYNTHASE"/>
    <property type="match status" value="1"/>
</dbReference>
<dbReference type="EC" id="2.5.1.32" evidence="2"/>
<dbReference type="EnsemblProtists" id="EKX52439">
    <property type="protein sequence ID" value="EKX52439"/>
    <property type="gene ID" value="GUITHDRAFT_150554"/>
</dbReference>
<dbReference type="EMBL" id="JH992972">
    <property type="protein sequence ID" value="EKX52439.1"/>
    <property type="molecule type" value="Genomic_DNA"/>
</dbReference>